<dbReference type="InterPro" id="IPR007168">
    <property type="entry name" value="Phageshock_PspC_N"/>
</dbReference>
<evidence type="ECO:0000256" key="1">
    <source>
        <dbReference type="ARBA" id="ARBA00004162"/>
    </source>
</evidence>
<dbReference type="EMBL" id="JALIRP010000026">
    <property type="protein sequence ID" value="MCJ8015326.1"/>
    <property type="molecule type" value="Genomic_DNA"/>
</dbReference>
<evidence type="ECO:0000256" key="2">
    <source>
        <dbReference type="ARBA" id="ARBA00022475"/>
    </source>
</evidence>
<name>A0A9X1WVC2_9BACL</name>
<reference evidence="8" key="1">
    <citation type="submission" date="2022-04" db="EMBL/GenBank/DDBJ databases">
        <title>Paenibacillus mangrovi sp. nov., a novel endophytic bacterium isolated from bark of Kandelia candel.</title>
        <authorList>
            <person name="Tuo L."/>
        </authorList>
    </citation>
    <scope>NUCLEOTIDE SEQUENCE</scope>
    <source>
        <strain evidence="8">KQZ6P-2</strain>
    </source>
</reference>
<dbReference type="InterPro" id="IPR052027">
    <property type="entry name" value="PspC"/>
</dbReference>
<keyword evidence="2" id="KW-1003">Cell membrane</keyword>
<dbReference type="PANTHER" id="PTHR33885:SF3">
    <property type="entry name" value="PHAGE SHOCK PROTEIN C"/>
    <property type="match status" value="1"/>
</dbReference>
<organism evidence="8 9">
    <name type="scientific">Paenibacillus mangrovi</name>
    <dbReference type="NCBI Taxonomy" id="2931978"/>
    <lineage>
        <taxon>Bacteria</taxon>
        <taxon>Bacillati</taxon>
        <taxon>Bacillota</taxon>
        <taxon>Bacilli</taxon>
        <taxon>Bacillales</taxon>
        <taxon>Paenibacillaceae</taxon>
        <taxon>Paenibacillus</taxon>
    </lineage>
</organism>
<comment type="caution">
    <text evidence="8">The sequence shown here is derived from an EMBL/GenBank/DDBJ whole genome shotgun (WGS) entry which is preliminary data.</text>
</comment>
<dbReference type="Proteomes" id="UP001139347">
    <property type="component" value="Unassembled WGS sequence"/>
</dbReference>
<accession>A0A9X1WVC2</accession>
<evidence type="ECO:0000313" key="8">
    <source>
        <dbReference type="EMBL" id="MCJ8015326.1"/>
    </source>
</evidence>
<dbReference type="PANTHER" id="PTHR33885">
    <property type="entry name" value="PHAGE SHOCK PROTEIN C"/>
    <property type="match status" value="1"/>
</dbReference>
<feature type="domain" description="Phage shock protein PspC N-terminal" evidence="7">
    <location>
        <begin position="5"/>
        <end position="57"/>
    </location>
</feature>
<dbReference type="Pfam" id="PF04024">
    <property type="entry name" value="PspC"/>
    <property type="match status" value="1"/>
</dbReference>
<evidence type="ECO:0000256" key="4">
    <source>
        <dbReference type="ARBA" id="ARBA00022989"/>
    </source>
</evidence>
<evidence type="ECO:0000256" key="3">
    <source>
        <dbReference type="ARBA" id="ARBA00022692"/>
    </source>
</evidence>
<feature type="transmembrane region" description="Helical" evidence="6">
    <location>
        <begin position="35"/>
        <end position="55"/>
    </location>
</feature>
<dbReference type="AlphaFoldDB" id="A0A9X1WVC2"/>
<keyword evidence="3 6" id="KW-0812">Transmembrane</keyword>
<evidence type="ECO:0000256" key="6">
    <source>
        <dbReference type="SAM" id="Phobius"/>
    </source>
</evidence>
<proteinExistence type="predicted"/>
<sequence length="63" mass="6905">MNKNKLKRSSRDKSLNGVCGGIAEFCGISSFGIRLIFILTMPVSLIIYIILSNILDENTSLSV</sequence>
<evidence type="ECO:0000313" key="9">
    <source>
        <dbReference type="Proteomes" id="UP001139347"/>
    </source>
</evidence>
<dbReference type="RefSeq" id="WP_244731276.1">
    <property type="nucleotide sequence ID" value="NZ_JALIRP010000026.1"/>
</dbReference>
<comment type="subcellular location">
    <subcellularLocation>
        <location evidence="1">Cell membrane</location>
        <topology evidence="1">Single-pass membrane protein</topology>
    </subcellularLocation>
</comment>
<dbReference type="GO" id="GO:0005886">
    <property type="term" value="C:plasma membrane"/>
    <property type="evidence" value="ECO:0007669"/>
    <property type="project" value="UniProtKB-SubCell"/>
</dbReference>
<protein>
    <submittedName>
        <fullName evidence="8">PspC domain-containing protein</fullName>
    </submittedName>
</protein>
<keyword evidence="5 6" id="KW-0472">Membrane</keyword>
<evidence type="ECO:0000256" key="5">
    <source>
        <dbReference type="ARBA" id="ARBA00023136"/>
    </source>
</evidence>
<keyword evidence="4 6" id="KW-1133">Transmembrane helix</keyword>
<keyword evidence="9" id="KW-1185">Reference proteome</keyword>
<gene>
    <name evidence="8" type="ORF">MUG84_27040</name>
</gene>
<evidence type="ECO:0000259" key="7">
    <source>
        <dbReference type="Pfam" id="PF04024"/>
    </source>
</evidence>